<reference evidence="1 2" key="1">
    <citation type="submission" date="2016-10" db="EMBL/GenBank/DDBJ databases">
        <authorList>
            <person name="de Groot N.N."/>
        </authorList>
    </citation>
    <scope>NUCLEOTIDE SEQUENCE [LARGE SCALE GENOMIC DNA]</scope>
    <source>
        <strain evidence="1 2">CGMCC 1.7059</strain>
    </source>
</reference>
<evidence type="ECO:0000313" key="2">
    <source>
        <dbReference type="Proteomes" id="UP000199675"/>
    </source>
</evidence>
<dbReference type="Pfam" id="PF18918">
    <property type="entry name" value="DUF5669"/>
    <property type="match status" value="1"/>
</dbReference>
<organism evidence="1 2">
    <name type="scientific">Marinobacter mobilis</name>
    <dbReference type="NCBI Taxonomy" id="488533"/>
    <lineage>
        <taxon>Bacteria</taxon>
        <taxon>Pseudomonadati</taxon>
        <taxon>Pseudomonadota</taxon>
        <taxon>Gammaproteobacteria</taxon>
        <taxon>Pseudomonadales</taxon>
        <taxon>Marinobacteraceae</taxon>
        <taxon>Marinobacter</taxon>
    </lineage>
</organism>
<dbReference type="InterPro" id="IPR013468">
    <property type="entry name" value="CHP02647"/>
</dbReference>
<name>A0A1H2SL07_9GAMM</name>
<sequence>MPFSSDQIAELKLLSLFDSSSSQEGIKVHQHSAAPEAVAAAERLFRKGLITQHDGGYLTSLGCEAVEQTQQLLAMLTDE</sequence>
<dbReference type="Proteomes" id="UP000199675">
    <property type="component" value="Unassembled WGS sequence"/>
</dbReference>
<dbReference type="NCBIfam" id="TIGR02647">
    <property type="entry name" value="DNA"/>
    <property type="match status" value="1"/>
</dbReference>
<proteinExistence type="predicted"/>
<dbReference type="STRING" id="488533.SAMN04487960_102158"/>
<keyword evidence="2" id="KW-1185">Reference proteome</keyword>
<dbReference type="OrthoDB" id="5600572at2"/>
<dbReference type="AlphaFoldDB" id="A0A1H2SL07"/>
<gene>
    <name evidence="1" type="ORF">SAMN04487960_102158</name>
</gene>
<dbReference type="RefSeq" id="WP_091811522.1">
    <property type="nucleotide sequence ID" value="NZ_FNNE01000002.1"/>
</dbReference>
<protein>
    <submittedName>
        <fullName evidence="1">TIGR02647 family protein</fullName>
    </submittedName>
</protein>
<dbReference type="EMBL" id="FNNE01000002">
    <property type="protein sequence ID" value="SDW32197.1"/>
    <property type="molecule type" value="Genomic_DNA"/>
</dbReference>
<accession>A0A1H2SL07</accession>
<evidence type="ECO:0000313" key="1">
    <source>
        <dbReference type="EMBL" id="SDW32197.1"/>
    </source>
</evidence>